<dbReference type="PANTHER" id="PTHR11786:SF0">
    <property type="entry name" value="ARYLAMINE N-ACETYLTRANSFERASE 4-RELATED"/>
    <property type="match status" value="1"/>
</dbReference>
<accession>A0ABZ2A9I0</accession>
<sequence>MDMSRTISDYLHRIGADRPAVPDAVALRDLQVRHLRTVPFENLSVHLAEEIVLEEGPLVAKVVDRRRGGFCYELNGAFAVLLRELGFRVTLLQARVFKTDGGLGIPYDHLALLVETPAPGTGAGPGVERWLADVGFGSHSVHPLAFDERGEQDDPAGTFRVASAPGGDIDVLRDGRPQYRIDQRPRALADFTAGAWYHRTSPDSHFTRSLVCSRNTHDGRITLSGRRLVTTVGGERYERELAEDAEILAAYREHFGLDLDQVPQVMTHRTREGLSWTSGTCG</sequence>
<proteinExistence type="inferred from homology"/>
<gene>
    <name evidence="3" type="ORF">OG442_29505</name>
</gene>
<evidence type="ECO:0000256" key="1">
    <source>
        <dbReference type="ARBA" id="ARBA00006547"/>
    </source>
</evidence>
<dbReference type="Gene3D" id="2.40.128.150">
    <property type="entry name" value="Cysteine proteinases"/>
    <property type="match status" value="1"/>
</dbReference>
<reference evidence="3" key="1">
    <citation type="submission" date="2022-10" db="EMBL/GenBank/DDBJ databases">
        <title>The complete genomes of actinobacterial strains from the NBC collection.</title>
        <authorList>
            <person name="Joergensen T.S."/>
            <person name="Alvarez Arevalo M."/>
            <person name="Sterndorff E.B."/>
            <person name="Faurdal D."/>
            <person name="Vuksanovic O."/>
            <person name="Mourched A.-S."/>
            <person name="Charusanti P."/>
            <person name="Shaw S."/>
            <person name="Blin K."/>
            <person name="Weber T."/>
        </authorList>
    </citation>
    <scope>NUCLEOTIDE SEQUENCE</scope>
    <source>
        <strain evidence="3">NBC_01432</strain>
    </source>
</reference>
<dbReference type="SUPFAM" id="SSF54001">
    <property type="entry name" value="Cysteine proteinases"/>
    <property type="match status" value="1"/>
</dbReference>
<dbReference type="InterPro" id="IPR001447">
    <property type="entry name" value="Arylamine_N-AcTrfase"/>
</dbReference>
<dbReference type="Pfam" id="PF00797">
    <property type="entry name" value="Acetyltransf_2"/>
    <property type="match status" value="1"/>
</dbReference>
<name>A0ABZ2A9I0_STRNV</name>
<evidence type="ECO:0000313" key="3">
    <source>
        <dbReference type="EMBL" id="WUX55331.1"/>
    </source>
</evidence>
<dbReference type="InterPro" id="IPR038765">
    <property type="entry name" value="Papain-like_cys_pep_sf"/>
</dbReference>
<dbReference type="PANTHER" id="PTHR11786">
    <property type="entry name" value="N-HYDROXYARYLAMINE O-ACETYLTRANSFERASE"/>
    <property type="match status" value="1"/>
</dbReference>
<dbReference type="Gene3D" id="3.30.2140.10">
    <property type="entry name" value="Arylamine N-acetyltransferase"/>
    <property type="match status" value="1"/>
</dbReference>
<dbReference type="PRINTS" id="PR01543">
    <property type="entry name" value="ANATRNSFRASE"/>
</dbReference>
<dbReference type="RefSeq" id="WP_329079077.1">
    <property type="nucleotide sequence ID" value="NZ_CP109483.1"/>
</dbReference>
<evidence type="ECO:0000256" key="2">
    <source>
        <dbReference type="RuleBase" id="RU003452"/>
    </source>
</evidence>
<dbReference type="EMBL" id="CP109495">
    <property type="protein sequence ID" value="WUX55331.1"/>
    <property type="molecule type" value="Genomic_DNA"/>
</dbReference>
<evidence type="ECO:0000313" key="4">
    <source>
        <dbReference type="Proteomes" id="UP001432209"/>
    </source>
</evidence>
<organism evidence="3 4">
    <name type="scientific">Streptomyces niveus</name>
    <name type="common">Streptomyces spheroides</name>
    <dbReference type="NCBI Taxonomy" id="193462"/>
    <lineage>
        <taxon>Bacteria</taxon>
        <taxon>Bacillati</taxon>
        <taxon>Actinomycetota</taxon>
        <taxon>Actinomycetes</taxon>
        <taxon>Kitasatosporales</taxon>
        <taxon>Streptomycetaceae</taxon>
        <taxon>Streptomyces</taxon>
    </lineage>
</organism>
<keyword evidence="4" id="KW-1185">Reference proteome</keyword>
<comment type="similarity">
    <text evidence="1 2">Belongs to the arylamine N-acetyltransferase family.</text>
</comment>
<dbReference type="Proteomes" id="UP001432209">
    <property type="component" value="Chromosome"/>
</dbReference>
<protein>
    <submittedName>
        <fullName evidence="3">Arylamine N-acetyltransferase</fullName>
    </submittedName>
</protein>
<dbReference type="GeneID" id="91341591"/>